<comment type="caution">
    <text evidence="3">The sequence shown here is derived from an EMBL/GenBank/DDBJ whole genome shotgun (WGS) entry which is preliminary data.</text>
</comment>
<dbReference type="Proteomes" id="UP000023785">
    <property type="component" value="Unassembled WGS sequence"/>
</dbReference>
<dbReference type="Gene3D" id="2.40.160.40">
    <property type="entry name" value="monomeric porin ompg"/>
    <property type="match status" value="1"/>
</dbReference>
<dbReference type="EMBL" id="AYER01000003">
    <property type="protein sequence ID" value="ESK40138.1"/>
    <property type="molecule type" value="Genomic_DNA"/>
</dbReference>
<dbReference type="AlphaFoldDB" id="V2TBY0"/>
<dbReference type="PATRIC" id="fig|1392540.3.peg.568"/>
<accession>V2TBY0</accession>
<dbReference type="eggNOG" id="COG1452">
    <property type="taxonomic scope" value="Bacteria"/>
</dbReference>
<proteinExistence type="predicted"/>
<gene>
    <name evidence="3" type="ORF">P256_00578</name>
</gene>
<dbReference type="Pfam" id="PF06178">
    <property type="entry name" value="KdgM"/>
    <property type="match status" value="1"/>
</dbReference>
<evidence type="ECO:0008006" key="5">
    <source>
        <dbReference type="Google" id="ProtNLM"/>
    </source>
</evidence>
<sequence length="231" mass="26798">MKNVVKIFSLGLIILAPAAHALSISYGHAYEDVTKKNIDILGLEHTFNNNITLGTEWKAVPDAKADGSAGNAFSHENFYEKKFKVKYKYDFNPYYALGPELEYVKKTDGNKYKIKAINDFTLTETDKIYIKLVNEKVDYTNGKATKKMIYAESGYSKKIDKTKITYEYTYYHGEDSKLFNNKNMDYRHKFNVEYKLSSKLKPYIEIRNESINSKSDKRQTIFETGISYSFF</sequence>
<keyword evidence="4" id="KW-1185">Reference proteome</keyword>
<evidence type="ECO:0000256" key="1">
    <source>
        <dbReference type="ARBA" id="ARBA00022729"/>
    </source>
</evidence>
<dbReference type="RefSeq" id="WP_023272180.1">
    <property type="nucleotide sequence ID" value="NZ_KI530712.1"/>
</dbReference>
<protein>
    <recommendedName>
        <fullName evidence="5">Porin domain-containing protein</fullName>
    </recommendedName>
</protein>
<dbReference type="InterPro" id="IPR053713">
    <property type="entry name" value="Bact_OM_Channel_sf"/>
</dbReference>
<dbReference type="OrthoDB" id="5817226at2"/>
<dbReference type="STRING" id="1392540.P256_00578"/>
<dbReference type="HOGENOM" id="CLU_1197723_0_0_6"/>
<dbReference type="GO" id="GO:0015288">
    <property type="term" value="F:porin activity"/>
    <property type="evidence" value="ECO:0007669"/>
    <property type="project" value="TreeGrafter"/>
</dbReference>
<evidence type="ECO:0000313" key="4">
    <source>
        <dbReference type="Proteomes" id="UP000023785"/>
    </source>
</evidence>
<name>V2TBY0_9GAMM</name>
<organism evidence="3 4">
    <name type="scientific">Acinetobacter nectaris CIP 110549</name>
    <dbReference type="NCBI Taxonomy" id="1392540"/>
    <lineage>
        <taxon>Bacteria</taxon>
        <taxon>Pseudomonadati</taxon>
        <taxon>Pseudomonadota</taxon>
        <taxon>Gammaproteobacteria</taxon>
        <taxon>Moraxellales</taxon>
        <taxon>Moraxellaceae</taxon>
        <taxon>Acinetobacter</taxon>
    </lineage>
</organism>
<reference evidence="3 4" key="1">
    <citation type="submission" date="2013-10" db="EMBL/GenBank/DDBJ databases">
        <title>The Genome Sequence of Acinetobacter nectaris CIP 110549.</title>
        <authorList>
            <consortium name="The Broad Institute Genomics Platform"/>
            <consortium name="The Broad Institute Genome Sequencing Center for Infectious Disease"/>
            <person name="Cerqueira G."/>
            <person name="Feldgarden M."/>
            <person name="Courvalin P."/>
            <person name="Grillot-Courvalin C."/>
            <person name="Clermont D."/>
            <person name="Rocha E."/>
            <person name="Yoon E.-J."/>
            <person name="Nemec A."/>
            <person name="Young S.K."/>
            <person name="Zeng Q."/>
            <person name="Gargeya S."/>
            <person name="Fitzgerald M."/>
            <person name="Abouelleil A."/>
            <person name="Alvarado L."/>
            <person name="Berlin A.M."/>
            <person name="Chapman S.B."/>
            <person name="Gainer-Dewar J."/>
            <person name="Goldberg J."/>
            <person name="Gnerre S."/>
            <person name="Griggs A."/>
            <person name="Gujja S."/>
            <person name="Hansen M."/>
            <person name="Howarth C."/>
            <person name="Imamovic A."/>
            <person name="Ireland A."/>
            <person name="Larimer J."/>
            <person name="McCowan C."/>
            <person name="Murphy C."/>
            <person name="Pearson M."/>
            <person name="Poon T.W."/>
            <person name="Priest M."/>
            <person name="Roberts A."/>
            <person name="Saif S."/>
            <person name="Shea T."/>
            <person name="Sykes S."/>
            <person name="Wortman J."/>
            <person name="Nusbaum C."/>
            <person name="Birren B."/>
        </authorList>
    </citation>
    <scope>NUCLEOTIDE SEQUENCE [LARGE SCALE GENOMIC DNA]</scope>
    <source>
        <strain evidence="3 4">CIP 110549</strain>
    </source>
</reference>
<keyword evidence="1 2" id="KW-0732">Signal</keyword>
<dbReference type="PANTHER" id="PTHR38105">
    <property type="entry name" value="OUTER MEMBRANE PROTEIN-RELATED-RELATED"/>
    <property type="match status" value="1"/>
</dbReference>
<evidence type="ECO:0000313" key="3">
    <source>
        <dbReference type="EMBL" id="ESK40138.1"/>
    </source>
</evidence>
<feature type="signal peptide" evidence="2">
    <location>
        <begin position="1"/>
        <end position="21"/>
    </location>
</feature>
<dbReference type="PANTHER" id="PTHR38105:SF5">
    <property type="entry name" value="OUTER MEMBRANE PROTEIN"/>
    <property type="match status" value="1"/>
</dbReference>
<dbReference type="GO" id="GO:0009279">
    <property type="term" value="C:cell outer membrane"/>
    <property type="evidence" value="ECO:0007669"/>
    <property type="project" value="TreeGrafter"/>
</dbReference>
<dbReference type="InterPro" id="IPR009331">
    <property type="entry name" value="Oligogalacturonate-sp_porin"/>
</dbReference>
<evidence type="ECO:0000256" key="2">
    <source>
        <dbReference type="SAM" id="SignalP"/>
    </source>
</evidence>
<dbReference type="GO" id="GO:0015772">
    <property type="term" value="P:oligosaccharide transport"/>
    <property type="evidence" value="ECO:0007669"/>
    <property type="project" value="TreeGrafter"/>
</dbReference>
<feature type="chain" id="PRO_5004708743" description="Porin domain-containing protein" evidence="2">
    <location>
        <begin position="22"/>
        <end position="231"/>
    </location>
</feature>